<dbReference type="Gene3D" id="3.30.565.30">
    <property type="entry name" value="Sporulation initiation phosphotransferase B (SpoOB), C-terminal domain"/>
    <property type="match status" value="1"/>
</dbReference>
<organism evidence="5 6">
    <name type="scientific">Piscibacillus salipiscarius</name>
    <dbReference type="NCBI Taxonomy" id="299480"/>
    <lineage>
        <taxon>Bacteria</taxon>
        <taxon>Bacillati</taxon>
        <taxon>Bacillota</taxon>
        <taxon>Bacilli</taxon>
        <taxon>Bacillales</taxon>
        <taxon>Bacillaceae</taxon>
        <taxon>Piscibacillus</taxon>
    </lineage>
</organism>
<accession>A0ABW5Q6X6</accession>
<evidence type="ECO:0000256" key="2">
    <source>
        <dbReference type="ARBA" id="ARBA00022679"/>
    </source>
</evidence>
<evidence type="ECO:0000256" key="1">
    <source>
        <dbReference type="ARBA" id="ARBA00022553"/>
    </source>
</evidence>
<evidence type="ECO:0000259" key="4">
    <source>
        <dbReference type="Pfam" id="PF14689"/>
    </source>
</evidence>
<dbReference type="RefSeq" id="WP_377327048.1">
    <property type="nucleotide sequence ID" value="NZ_JBHUMZ010000008.1"/>
</dbReference>
<keyword evidence="2" id="KW-0808">Transferase</keyword>
<feature type="domain" description="SpoOB alpha-helical" evidence="4">
    <location>
        <begin position="3"/>
        <end position="53"/>
    </location>
</feature>
<comment type="caution">
    <text evidence="5">The sequence shown here is derived from an EMBL/GenBank/DDBJ whole genome shotgun (WGS) entry which is preliminary data.</text>
</comment>
<dbReference type="InterPro" id="IPR037100">
    <property type="entry name" value="Spo0B_C_sf"/>
</dbReference>
<keyword evidence="6" id="KW-1185">Reference proteome</keyword>
<protein>
    <submittedName>
        <fullName evidence="5">Spo0B domain-containing protein</fullName>
    </submittedName>
</protein>
<proteinExistence type="predicted"/>
<gene>
    <name evidence="5" type="ORF">ACFSW4_01650</name>
</gene>
<dbReference type="InterPro" id="IPR016120">
    <property type="entry name" value="Sig_transdc_His_kin_SpoOB"/>
</dbReference>
<keyword evidence="1" id="KW-0597">Phosphoprotein</keyword>
<dbReference type="SUPFAM" id="SSF55890">
    <property type="entry name" value="Sporulation response regulatory protein Spo0B"/>
    <property type="match status" value="1"/>
</dbReference>
<evidence type="ECO:0000256" key="3">
    <source>
        <dbReference type="ARBA" id="ARBA00022777"/>
    </source>
</evidence>
<keyword evidence="3" id="KW-0418">Kinase</keyword>
<evidence type="ECO:0000313" key="5">
    <source>
        <dbReference type="EMBL" id="MFD2637574.1"/>
    </source>
</evidence>
<dbReference type="EMBL" id="JBHUMZ010000008">
    <property type="protein sequence ID" value="MFD2637574.1"/>
    <property type="molecule type" value="Genomic_DNA"/>
</dbReference>
<dbReference type="InterPro" id="IPR039506">
    <property type="entry name" value="SPOB_a"/>
</dbReference>
<name>A0ABW5Q6X6_9BACI</name>
<dbReference type="Pfam" id="PF14689">
    <property type="entry name" value="SPOB_a"/>
    <property type="match status" value="1"/>
</dbReference>
<dbReference type="Gene3D" id="1.10.287.130">
    <property type="match status" value="1"/>
</dbReference>
<dbReference type="Proteomes" id="UP001597452">
    <property type="component" value="Unassembled WGS sequence"/>
</dbReference>
<reference evidence="6" key="1">
    <citation type="journal article" date="2019" name="Int. J. Syst. Evol. Microbiol.">
        <title>The Global Catalogue of Microorganisms (GCM) 10K type strain sequencing project: providing services to taxonomists for standard genome sequencing and annotation.</title>
        <authorList>
            <consortium name="The Broad Institute Genomics Platform"/>
            <consortium name="The Broad Institute Genome Sequencing Center for Infectious Disease"/>
            <person name="Wu L."/>
            <person name="Ma J."/>
        </authorList>
    </citation>
    <scope>NUCLEOTIDE SEQUENCE [LARGE SCALE GENOMIC DNA]</scope>
    <source>
        <strain evidence="6">TISTR 1571</strain>
    </source>
</reference>
<sequence length="169" mass="20309">MQIELDDVLQLLRVYRHDLLNQLQLVDGYAGMGQHDVSREKLQVLINQLKNERILQTIQAPQFVFWLINLKLNERDFNINWEVENNHQSIEEFDHLLVHDGKLLTHYLKQQFNDFTQVHMFIQINFDNKWYIKYQIKDIDLPVEPTFNGYGTLDVLKHDDTTSFVFTYK</sequence>
<evidence type="ECO:0000313" key="6">
    <source>
        <dbReference type="Proteomes" id="UP001597452"/>
    </source>
</evidence>